<dbReference type="EMBL" id="DWYS01000005">
    <property type="protein sequence ID" value="HJB06314.1"/>
    <property type="molecule type" value="Genomic_DNA"/>
</dbReference>
<feature type="non-terminal residue" evidence="2">
    <location>
        <position position="107"/>
    </location>
</feature>
<dbReference type="AlphaFoldDB" id="A0A9D2L5H2"/>
<feature type="domain" description="DUF5717" evidence="1">
    <location>
        <begin position="1"/>
        <end position="107"/>
    </location>
</feature>
<evidence type="ECO:0000313" key="3">
    <source>
        <dbReference type="Proteomes" id="UP000886804"/>
    </source>
</evidence>
<gene>
    <name evidence="2" type="ORF">H9716_00390</name>
</gene>
<proteinExistence type="predicted"/>
<sequence length="107" mass="11935">MRERINRLARGIIDSEAPQVVITPERVEEQVPASARTRGELMVASSNNLYIKGLVYSSNPRVTISNNAFGGLRNRIVFEINSQYLKHGETIKGSFYLVTNGGEKEIP</sequence>
<reference evidence="2" key="2">
    <citation type="submission" date="2021-04" db="EMBL/GenBank/DDBJ databases">
        <authorList>
            <person name="Gilroy R."/>
        </authorList>
    </citation>
    <scope>NUCLEOTIDE SEQUENCE</scope>
    <source>
        <strain evidence="2">CHK188-4685</strain>
    </source>
</reference>
<protein>
    <recommendedName>
        <fullName evidence="1">DUF5717 domain-containing protein</fullName>
    </recommendedName>
</protein>
<comment type="caution">
    <text evidence="2">The sequence shown here is derived from an EMBL/GenBank/DDBJ whole genome shotgun (WGS) entry which is preliminary data.</text>
</comment>
<evidence type="ECO:0000313" key="2">
    <source>
        <dbReference type="EMBL" id="HJB06314.1"/>
    </source>
</evidence>
<dbReference type="Pfam" id="PF18984">
    <property type="entry name" value="DUF5717_N"/>
    <property type="match status" value="1"/>
</dbReference>
<name>A0A9D2L5H2_9FIRM</name>
<evidence type="ECO:0000259" key="1">
    <source>
        <dbReference type="Pfam" id="PF18984"/>
    </source>
</evidence>
<organism evidence="2 3">
    <name type="scientific">Candidatus Enterocloster faecavium</name>
    <dbReference type="NCBI Taxonomy" id="2838560"/>
    <lineage>
        <taxon>Bacteria</taxon>
        <taxon>Bacillati</taxon>
        <taxon>Bacillota</taxon>
        <taxon>Clostridia</taxon>
        <taxon>Lachnospirales</taxon>
        <taxon>Lachnospiraceae</taxon>
        <taxon>Enterocloster</taxon>
    </lineage>
</organism>
<reference evidence="2" key="1">
    <citation type="journal article" date="2021" name="PeerJ">
        <title>Extensive microbial diversity within the chicken gut microbiome revealed by metagenomics and culture.</title>
        <authorList>
            <person name="Gilroy R."/>
            <person name="Ravi A."/>
            <person name="Getino M."/>
            <person name="Pursley I."/>
            <person name="Horton D.L."/>
            <person name="Alikhan N.F."/>
            <person name="Baker D."/>
            <person name="Gharbi K."/>
            <person name="Hall N."/>
            <person name="Watson M."/>
            <person name="Adriaenssens E.M."/>
            <person name="Foster-Nyarko E."/>
            <person name="Jarju S."/>
            <person name="Secka A."/>
            <person name="Antonio M."/>
            <person name="Oren A."/>
            <person name="Chaudhuri R.R."/>
            <person name="La Ragione R."/>
            <person name="Hildebrand F."/>
            <person name="Pallen M.J."/>
        </authorList>
    </citation>
    <scope>NUCLEOTIDE SEQUENCE</scope>
    <source>
        <strain evidence="2">CHK188-4685</strain>
    </source>
</reference>
<dbReference type="InterPro" id="IPR043775">
    <property type="entry name" value="DUF5717_N"/>
</dbReference>
<dbReference type="Proteomes" id="UP000886804">
    <property type="component" value="Unassembled WGS sequence"/>
</dbReference>
<accession>A0A9D2L5H2</accession>